<dbReference type="Gene3D" id="1.25.40.10">
    <property type="entry name" value="Tetratricopeptide repeat domain"/>
    <property type="match status" value="1"/>
</dbReference>
<protein>
    <submittedName>
        <fullName evidence="1">Uncharacterized protein</fullName>
    </submittedName>
</protein>
<organism evidence="1 2">
    <name type="scientific">Trametes cubensis</name>
    <dbReference type="NCBI Taxonomy" id="1111947"/>
    <lineage>
        <taxon>Eukaryota</taxon>
        <taxon>Fungi</taxon>
        <taxon>Dikarya</taxon>
        <taxon>Basidiomycota</taxon>
        <taxon>Agaricomycotina</taxon>
        <taxon>Agaricomycetes</taxon>
        <taxon>Polyporales</taxon>
        <taxon>Polyporaceae</taxon>
        <taxon>Trametes</taxon>
    </lineage>
</organism>
<proteinExistence type="predicted"/>
<dbReference type="Proteomes" id="UP001215151">
    <property type="component" value="Unassembled WGS sequence"/>
</dbReference>
<dbReference type="InterPro" id="IPR011990">
    <property type="entry name" value="TPR-like_helical_dom_sf"/>
</dbReference>
<dbReference type="EMBL" id="JAPEVG010000303">
    <property type="protein sequence ID" value="KAJ8469151.1"/>
    <property type="molecule type" value="Genomic_DNA"/>
</dbReference>
<sequence>MLRRTLGLVVRHKFPLRQYSHAAHSPPESHVELKSDVEPKTLDSVSDIIAAYRAACPHPVFALTAPEFAATEPAATTIEDALQAAGIARDEYDTWKPVISASTLSSALDAANSVLALDNPSSLRPFPTWVLLNLLSNKPASRMEASVAYRLALSQPVDPSQELTPPLLILVAYWLAHFGMLGPLHRTILHLTRTCPDILPEHISLLLRILVAHAPQGTELQAELSILLKFAIRHRLPLSPLTYRTILDDHTTSPTVANLVEVHMKTCGFTPNYVHTRALLRIYGQGGQQGRAADSWRRIRYGELHGPPPSYISRKDFKLRMLEDYLKSFKKTGDINQYLKYLSEVTACAQERRTTSYYVSEPASAKPTLPTSDNFHPSIWLQVIRTAAQDPETPPNVLLSVYDEGRQHISDPSVVHFATFLLIKGLMRRRSLKEIVPLLADVMPHKDNFSTSQLTIVVEAMTMLGRPDAAFHLMRQSLARTIKTSSGTAVPLIDTQMINTFMIGLLRIGRPDAVFYIWDTMPRIFGVEPSAVSFAIVLKAARVARKCEGTLQVALEDFGLRHILPSSVASSELERAPQKLDREQAIEGLERMLKPDLDRAMTGFWRGQRAGTVALRTARQIILSNWPELASLKSPVPAARKNASAQAVAPMSDLYRSILHPDNEFLGQDLLESASTGTPQEGGATPYYTILPHDPMFRALMDLLADEERTWHVPLILKWMRYLAVGPSKTTLATALVYWAEVSLDGPWIEKMKGTESNRYMMLVRWLTDWVGPQRMPQRADMQMALQRVQYCRDMRELGAPPKDIEVDVDAWLE</sequence>
<evidence type="ECO:0000313" key="2">
    <source>
        <dbReference type="Proteomes" id="UP001215151"/>
    </source>
</evidence>
<comment type="caution">
    <text evidence="1">The sequence shown here is derived from an EMBL/GenBank/DDBJ whole genome shotgun (WGS) entry which is preliminary data.</text>
</comment>
<gene>
    <name evidence="1" type="ORF">ONZ51_g9182</name>
</gene>
<dbReference type="AlphaFoldDB" id="A0AAD7TLU7"/>
<reference evidence="1" key="1">
    <citation type="submission" date="2022-11" db="EMBL/GenBank/DDBJ databases">
        <title>Genome Sequence of Cubamyces cubensis.</title>
        <authorList>
            <person name="Buettner E."/>
        </authorList>
    </citation>
    <scope>NUCLEOTIDE SEQUENCE</scope>
    <source>
        <strain evidence="1">MPL-01</strain>
    </source>
</reference>
<accession>A0AAD7TLU7</accession>
<name>A0AAD7TLU7_9APHY</name>
<evidence type="ECO:0000313" key="1">
    <source>
        <dbReference type="EMBL" id="KAJ8469151.1"/>
    </source>
</evidence>
<keyword evidence="2" id="KW-1185">Reference proteome</keyword>